<keyword evidence="3" id="KW-1185">Reference proteome</keyword>
<organism evidence="2 3">
    <name type="scientific">Amblyomma americanum</name>
    <name type="common">Lone star tick</name>
    <dbReference type="NCBI Taxonomy" id="6943"/>
    <lineage>
        <taxon>Eukaryota</taxon>
        <taxon>Metazoa</taxon>
        <taxon>Ecdysozoa</taxon>
        <taxon>Arthropoda</taxon>
        <taxon>Chelicerata</taxon>
        <taxon>Arachnida</taxon>
        <taxon>Acari</taxon>
        <taxon>Parasitiformes</taxon>
        <taxon>Ixodida</taxon>
        <taxon>Ixodoidea</taxon>
        <taxon>Ixodidae</taxon>
        <taxon>Amblyomminae</taxon>
        <taxon>Amblyomma</taxon>
    </lineage>
</organism>
<dbReference type="Proteomes" id="UP001321473">
    <property type="component" value="Unassembled WGS sequence"/>
</dbReference>
<accession>A0AAQ4FDJ8</accession>
<sequence length="97" mass="10800">MISRGGDWTPLAATTRGRRRGGTDRRVTKPVSPKARFIPAQTVSGLARRWRNFLDQPVACVLLYDNPVTPRVALPALYASSAALTSTKLRRRRINLL</sequence>
<dbReference type="EMBL" id="JARKHS020003996">
    <property type="protein sequence ID" value="KAK8785036.1"/>
    <property type="molecule type" value="Genomic_DNA"/>
</dbReference>
<proteinExistence type="predicted"/>
<evidence type="ECO:0000313" key="2">
    <source>
        <dbReference type="EMBL" id="KAK8785036.1"/>
    </source>
</evidence>
<reference evidence="2 3" key="1">
    <citation type="journal article" date="2023" name="Arcadia Sci">
        <title>De novo assembly of a long-read Amblyomma americanum tick genome.</title>
        <authorList>
            <person name="Chou S."/>
            <person name="Poskanzer K.E."/>
            <person name="Rollins M."/>
            <person name="Thuy-Boun P.S."/>
        </authorList>
    </citation>
    <scope>NUCLEOTIDE SEQUENCE [LARGE SCALE GENOMIC DNA]</scope>
    <source>
        <strain evidence="2">F_SG_1</strain>
        <tissue evidence="2">Salivary glands</tissue>
    </source>
</reference>
<feature type="region of interest" description="Disordered" evidence="1">
    <location>
        <begin position="1"/>
        <end position="30"/>
    </location>
</feature>
<comment type="caution">
    <text evidence="2">The sequence shown here is derived from an EMBL/GenBank/DDBJ whole genome shotgun (WGS) entry which is preliminary data.</text>
</comment>
<dbReference type="AlphaFoldDB" id="A0AAQ4FDJ8"/>
<evidence type="ECO:0000256" key="1">
    <source>
        <dbReference type="SAM" id="MobiDB-lite"/>
    </source>
</evidence>
<protein>
    <submittedName>
        <fullName evidence="2">Uncharacterized protein</fullName>
    </submittedName>
</protein>
<name>A0AAQ4FDJ8_AMBAM</name>
<evidence type="ECO:0000313" key="3">
    <source>
        <dbReference type="Proteomes" id="UP001321473"/>
    </source>
</evidence>
<gene>
    <name evidence="2" type="ORF">V5799_008597</name>
</gene>